<name>A0A0A8XNS1_ARUDO</name>
<dbReference type="EMBL" id="GBRH01282656">
    <property type="protein sequence ID" value="JAD15239.1"/>
    <property type="molecule type" value="Transcribed_RNA"/>
</dbReference>
<proteinExistence type="predicted"/>
<organism evidence="1">
    <name type="scientific">Arundo donax</name>
    <name type="common">Giant reed</name>
    <name type="synonym">Donax arundinaceus</name>
    <dbReference type="NCBI Taxonomy" id="35708"/>
    <lineage>
        <taxon>Eukaryota</taxon>
        <taxon>Viridiplantae</taxon>
        <taxon>Streptophyta</taxon>
        <taxon>Embryophyta</taxon>
        <taxon>Tracheophyta</taxon>
        <taxon>Spermatophyta</taxon>
        <taxon>Magnoliopsida</taxon>
        <taxon>Liliopsida</taxon>
        <taxon>Poales</taxon>
        <taxon>Poaceae</taxon>
        <taxon>PACMAD clade</taxon>
        <taxon>Arundinoideae</taxon>
        <taxon>Arundineae</taxon>
        <taxon>Arundo</taxon>
    </lineage>
</organism>
<dbReference type="AlphaFoldDB" id="A0A0A8XNS1"/>
<reference evidence="1" key="2">
    <citation type="journal article" date="2015" name="Data Brief">
        <title>Shoot transcriptome of the giant reed, Arundo donax.</title>
        <authorList>
            <person name="Barrero R.A."/>
            <person name="Guerrero F.D."/>
            <person name="Moolhuijzen P."/>
            <person name="Goolsby J.A."/>
            <person name="Tidwell J."/>
            <person name="Bellgard S.E."/>
            <person name="Bellgard M.I."/>
        </authorList>
    </citation>
    <scope>NUCLEOTIDE SEQUENCE</scope>
    <source>
        <tissue evidence="1">Shoot tissue taken approximately 20 cm above the soil surface</tissue>
    </source>
</reference>
<sequence length="51" mass="5853">MDCRRLQHVQKATELHLSIRDGAFRLYQLSIPSLALTRIIQLNLSLLHIVG</sequence>
<evidence type="ECO:0000313" key="1">
    <source>
        <dbReference type="EMBL" id="JAD15239.1"/>
    </source>
</evidence>
<accession>A0A0A8XNS1</accession>
<reference evidence="1" key="1">
    <citation type="submission" date="2014-09" db="EMBL/GenBank/DDBJ databases">
        <authorList>
            <person name="Magalhaes I.L.F."/>
            <person name="Oliveira U."/>
            <person name="Santos F.R."/>
            <person name="Vidigal T.H.D.A."/>
            <person name="Brescovit A.D."/>
            <person name="Santos A.J."/>
        </authorList>
    </citation>
    <scope>NUCLEOTIDE SEQUENCE</scope>
    <source>
        <tissue evidence="1">Shoot tissue taken approximately 20 cm above the soil surface</tissue>
    </source>
</reference>
<protein>
    <submittedName>
        <fullName evidence="1">Uncharacterized protein</fullName>
    </submittedName>
</protein>